<dbReference type="SUPFAM" id="SSF52096">
    <property type="entry name" value="ClpP/crotonase"/>
    <property type="match status" value="1"/>
</dbReference>
<dbReference type="NCBIfam" id="NF004858">
    <property type="entry name" value="PRK06213.1"/>
    <property type="match status" value="1"/>
</dbReference>
<dbReference type="Proteomes" id="UP000319949">
    <property type="component" value="Unassembled WGS sequence"/>
</dbReference>
<dbReference type="GO" id="GO:0003824">
    <property type="term" value="F:catalytic activity"/>
    <property type="evidence" value="ECO:0007669"/>
    <property type="project" value="UniProtKB-ARBA"/>
</dbReference>
<dbReference type="AlphaFoldDB" id="A0A560DNK7"/>
<dbReference type="OrthoDB" id="8640486at2"/>
<proteinExistence type="predicted"/>
<evidence type="ECO:0000313" key="1">
    <source>
        <dbReference type="EMBL" id="TWA98691.1"/>
    </source>
</evidence>
<dbReference type="Gene3D" id="3.90.226.10">
    <property type="entry name" value="2-enoyl-CoA Hydratase, Chain A, domain 1"/>
    <property type="match status" value="1"/>
</dbReference>
<keyword evidence="2" id="KW-1185">Reference proteome</keyword>
<gene>
    <name evidence="1" type="ORF">FBZ96_105369</name>
</gene>
<sequence length="246" mass="26199">MPERVKYELNEGVARIALDDGKVNVMSAAMLGEIGAALDRAEKEAGMVVLRSARPGIFSAGFDLKMFASGDAAGSLEMVRAGAELALRMMTFPLPTIGVMEGHAFPMGTFLLLACDVRLGASGPHRMGLNEVAIGIAPPGFAIELARSRLHPAWLSRTATLGEMYEPEQALTAGFLDRVVAPEAVDNTLGEIIAALRAIHKPSHATAKKRLRQGTMDAMRTAIDRELTIAAYEASNRARSTVAMPA</sequence>
<dbReference type="PANTHER" id="PTHR11941:SF54">
    <property type="entry name" value="ENOYL-COA HYDRATASE, MITOCHONDRIAL"/>
    <property type="match status" value="1"/>
</dbReference>
<comment type="caution">
    <text evidence="1">The sequence shown here is derived from an EMBL/GenBank/DDBJ whole genome shotgun (WGS) entry which is preliminary data.</text>
</comment>
<name>A0A560DNK7_9BRAD</name>
<dbReference type="PANTHER" id="PTHR11941">
    <property type="entry name" value="ENOYL-COA HYDRATASE-RELATED"/>
    <property type="match status" value="1"/>
</dbReference>
<reference evidence="1 2" key="1">
    <citation type="submission" date="2019-06" db="EMBL/GenBank/DDBJ databases">
        <title>Genomic Encyclopedia of Type Strains, Phase IV (KMG-V): Genome sequencing to study the core and pangenomes of soil and plant-associated prokaryotes.</title>
        <authorList>
            <person name="Whitman W."/>
        </authorList>
    </citation>
    <scope>NUCLEOTIDE SEQUENCE [LARGE SCALE GENOMIC DNA]</scope>
    <source>
        <strain evidence="1 2">BR 510</strain>
    </source>
</reference>
<dbReference type="GO" id="GO:0006635">
    <property type="term" value="P:fatty acid beta-oxidation"/>
    <property type="evidence" value="ECO:0007669"/>
    <property type="project" value="TreeGrafter"/>
</dbReference>
<dbReference type="Pfam" id="PF00378">
    <property type="entry name" value="ECH_1"/>
    <property type="match status" value="1"/>
</dbReference>
<dbReference type="EMBL" id="VITK01000005">
    <property type="protein sequence ID" value="TWA98691.1"/>
    <property type="molecule type" value="Genomic_DNA"/>
</dbReference>
<protein>
    <submittedName>
        <fullName evidence="1">Enoyl-CoA hydratase</fullName>
    </submittedName>
</protein>
<accession>A0A560DNK7</accession>
<evidence type="ECO:0000313" key="2">
    <source>
        <dbReference type="Proteomes" id="UP000319949"/>
    </source>
</evidence>
<dbReference type="InterPro" id="IPR029045">
    <property type="entry name" value="ClpP/crotonase-like_dom_sf"/>
</dbReference>
<organism evidence="1 2">
    <name type="scientific">Bradyrhizobium stylosanthis</name>
    <dbReference type="NCBI Taxonomy" id="1803665"/>
    <lineage>
        <taxon>Bacteria</taxon>
        <taxon>Pseudomonadati</taxon>
        <taxon>Pseudomonadota</taxon>
        <taxon>Alphaproteobacteria</taxon>
        <taxon>Hyphomicrobiales</taxon>
        <taxon>Nitrobacteraceae</taxon>
        <taxon>Bradyrhizobium</taxon>
    </lineage>
</organism>
<dbReference type="RefSeq" id="WP_145664943.1">
    <property type="nucleotide sequence ID" value="NZ_VITK01000005.1"/>
</dbReference>
<dbReference type="InterPro" id="IPR001753">
    <property type="entry name" value="Enoyl-CoA_hydra/iso"/>
</dbReference>
<dbReference type="CDD" id="cd06558">
    <property type="entry name" value="crotonase-like"/>
    <property type="match status" value="1"/>
</dbReference>